<dbReference type="KEGG" id="tca:657731"/>
<evidence type="ECO:0000256" key="2">
    <source>
        <dbReference type="ARBA" id="ARBA00022692"/>
    </source>
</evidence>
<evidence type="ECO:0000259" key="6">
    <source>
        <dbReference type="PROSITE" id="PS50850"/>
    </source>
</evidence>
<feature type="transmembrane region" description="Helical" evidence="5">
    <location>
        <begin position="196"/>
        <end position="214"/>
    </location>
</feature>
<dbReference type="GO" id="GO:0055085">
    <property type="term" value="P:transmembrane transport"/>
    <property type="evidence" value="ECO:0000318"/>
    <property type="project" value="GO_Central"/>
</dbReference>
<evidence type="ECO:0000313" key="8">
    <source>
        <dbReference type="Proteomes" id="UP000007266"/>
    </source>
</evidence>
<gene>
    <name evidence="7" type="primary">AUGUSTUS-3.0.2_15095</name>
    <name evidence="7" type="ORF">TcasGA2_TC015095</name>
</gene>
<accession>D2A5W7</accession>
<feature type="transmembrane region" description="Helical" evidence="5">
    <location>
        <begin position="83"/>
        <end position="103"/>
    </location>
</feature>
<feature type="transmembrane region" description="Helical" evidence="5">
    <location>
        <begin position="346"/>
        <end position="368"/>
    </location>
</feature>
<dbReference type="PhylomeDB" id="D2A5W7"/>
<keyword evidence="4 5" id="KW-0472">Membrane</keyword>
<dbReference type="Proteomes" id="UP000007266">
    <property type="component" value="Linkage group 6"/>
</dbReference>
<keyword evidence="2 5" id="KW-0812">Transmembrane</keyword>
<evidence type="ECO:0000256" key="3">
    <source>
        <dbReference type="ARBA" id="ARBA00022989"/>
    </source>
</evidence>
<feature type="transmembrane region" description="Helical" evidence="5">
    <location>
        <begin position="110"/>
        <end position="129"/>
    </location>
</feature>
<dbReference type="InterPro" id="IPR050549">
    <property type="entry name" value="MFS_Trehalose_Transporter"/>
</dbReference>
<dbReference type="AlphaFoldDB" id="D2A5W7"/>
<dbReference type="PANTHER" id="PTHR48021">
    <property type="match status" value="1"/>
</dbReference>
<dbReference type="Gene3D" id="1.20.1250.20">
    <property type="entry name" value="MFS general substrate transporter like domains"/>
    <property type="match status" value="1"/>
</dbReference>
<dbReference type="PROSITE" id="PS00216">
    <property type="entry name" value="SUGAR_TRANSPORT_1"/>
    <property type="match status" value="1"/>
</dbReference>
<keyword evidence="8" id="KW-1185">Reference proteome</keyword>
<comment type="subcellular location">
    <subcellularLocation>
        <location evidence="1">Membrane</location>
        <topology evidence="1">Multi-pass membrane protein</topology>
    </subcellularLocation>
</comment>
<dbReference type="InterPro" id="IPR005828">
    <property type="entry name" value="MFS_sugar_transport-like"/>
</dbReference>
<feature type="domain" description="Major facilitator superfamily (MFS) profile" evidence="6">
    <location>
        <begin position="42"/>
        <end position="478"/>
    </location>
</feature>
<dbReference type="eggNOG" id="KOG0254">
    <property type="taxonomic scope" value="Eukaryota"/>
</dbReference>
<feature type="transmembrane region" description="Helical" evidence="5">
    <location>
        <begin position="455"/>
        <end position="474"/>
    </location>
</feature>
<feature type="transmembrane region" description="Helical" evidence="5">
    <location>
        <begin position="423"/>
        <end position="443"/>
    </location>
</feature>
<dbReference type="InParanoid" id="D2A5W7"/>
<evidence type="ECO:0000313" key="7">
    <source>
        <dbReference type="EMBL" id="EFA05013.1"/>
    </source>
</evidence>
<evidence type="ECO:0000256" key="4">
    <source>
        <dbReference type="ARBA" id="ARBA00023136"/>
    </source>
</evidence>
<dbReference type="InterPro" id="IPR020846">
    <property type="entry name" value="MFS_dom"/>
</dbReference>
<dbReference type="InterPro" id="IPR036259">
    <property type="entry name" value="MFS_trans_sf"/>
</dbReference>
<dbReference type="PANTHER" id="PTHR48021:SF32">
    <property type="entry name" value="FACILITATED TREHALOSE TRANSPORTER TRET1-2 HOMOLOG-LIKE PROTEIN"/>
    <property type="match status" value="1"/>
</dbReference>
<name>D2A5W7_TRICA</name>
<evidence type="ECO:0000256" key="1">
    <source>
        <dbReference type="ARBA" id="ARBA00004141"/>
    </source>
</evidence>
<proteinExistence type="predicted"/>
<feature type="transmembrane region" description="Helical" evidence="5">
    <location>
        <begin position="40"/>
        <end position="63"/>
    </location>
</feature>
<organism evidence="7 8">
    <name type="scientific">Tribolium castaneum</name>
    <name type="common">Red flour beetle</name>
    <dbReference type="NCBI Taxonomy" id="7070"/>
    <lineage>
        <taxon>Eukaryota</taxon>
        <taxon>Metazoa</taxon>
        <taxon>Ecdysozoa</taxon>
        <taxon>Arthropoda</taxon>
        <taxon>Hexapoda</taxon>
        <taxon>Insecta</taxon>
        <taxon>Pterygota</taxon>
        <taxon>Neoptera</taxon>
        <taxon>Endopterygota</taxon>
        <taxon>Coleoptera</taxon>
        <taxon>Polyphaga</taxon>
        <taxon>Cucujiformia</taxon>
        <taxon>Tenebrionidae</taxon>
        <taxon>Tenebrionidae incertae sedis</taxon>
        <taxon>Tribolium</taxon>
    </lineage>
</organism>
<sequence>MTREHQIKLEEGDEKNDSALILTNEKPVYSIPWRSSLRQIVACCVAHSLVIQAGINMSFSAILLPQLNEKSSDIHISKSEASWIASIVAIALPAGSLIIGPLMDRFGRKTLCICTTIPFAISWIIHAAAKSVWHLYLARIIAGFSGGLTTVALVYVSEITHPNYRTMLLSLNSVFVSFGILFTCVLGLWFPWRVIATINCFLVLATLILLWFLPESPHWYTVFKNKPDQAAKSLEWLYKDPQIFENQLRLLDTSAKNRRKSRIDWSFYKESVVYKPFFILFVIFVIQQLSCGYVIIFYAVDLFREIGGHFRNGLDEFVALVLLGSIRFVMSIISALISKRVGRRPLFFVSGLGQCLTSLVAGVYMYFTVIPPDELAKLSIHKDKGDNIALYCVLGYVCFSSLGYLVIPWTLIGELFPVKVRGVLGGLMVSIAYIFMFVAVKIFPFVLDLIKIQCVFYVMAVVNLCGVIFIFFFLPETLGKTFNDIEAYFKRVG</sequence>
<feature type="transmembrane region" description="Helical" evidence="5">
    <location>
        <begin position="317"/>
        <end position="337"/>
    </location>
</feature>
<dbReference type="InterPro" id="IPR005829">
    <property type="entry name" value="Sugar_transporter_CS"/>
</dbReference>
<evidence type="ECO:0000256" key="5">
    <source>
        <dbReference type="SAM" id="Phobius"/>
    </source>
</evidence>
<dbReference type="HOGENOM" id="CLU_001265_30_5_1"/>
<dbReference type="OMA" id="QMFICQL"/>
<feature type="transmembrane region" description="Helical" evidence="5">
    <location>
        <begin position="277"/>
        <end position="297"/>
    </location>
</feature>
<dbReference type="SUPFAM" id="SSF103473">
    <property type="entry name" value="MFS general substrate transporter"/>
    <property type="match status" value="1"/>
</dbReference>
<dbReference type="Pfam" id="PF00083">
    <property type="entry name" value="Sugar_tr"/>
    <property type="match status" value="1"/>
</dbReference>
<feature type="transmembrane region" description="Helical" evidence="5">
    <location>
        <begin position="135"/>
        <end position="156"/>
    </location>
</feature>
<keyword evidence="3 5" id="KW-1133">Transmembrane helix</keyword>
<reference evidence="7 8" key="2">
    <citation type="journal article" date="2010" name="Nucleic Acids Res.">
        <title>BeetleBase in 2010: revisions to provide comprehensive genomic information for Tribolium castaneum.</title>
        <authorList>
            <person name="Kim H.S."/>
            <person name="Murphy T."/>
            <person name="Xia J."/>
            <person name="Caragea D."/>
            <person name="Park Y."/>
            <person name="Beeman R.W."/>
            <person name="Lorenzen M.D."/>
            <person name="Butcher S."/>
            <person name="Manak J.R."/>
            <person name="Brown S.J."/>
        </authorList>
    </citation>
    <scope>GENOME REANNOTATION</scope>
    <source>
        <strain evidence="7 8">Georgia GA2</strain>
    </source>
</reference>
<dbReference type="FunFam" id="1.20.1250.20:FF:000249">
    <property type="entry name" value="facilitated trehalose transporter Tret1"/>
    <property type="match status" value="1"/>
</dbReference>
<dbReference type="GO" id="GO:0016020">
    <property type="term" value="C:membrane"/>
    <property type="evidence" value="ECO:0000318"/>
    <property type="project" value="GO_Central"/>
</dbReference>
<feature type="transmembrane region" description="Helical" evidence="5">
    <location>
        <begin position="168"/>
        <end position="190"/>
    </location>
</feature>
<dbReference type="PROSITE" id="PS50850">
    <property type="entry name" value="MFS"/>
    <property type="match status" value="1"/>
</dbReference>
<dbReference type="OrthoDB" id="6612291at2759"/>
<protein>
    <submittedName>
        <fullName evidence="7">Facilitated trehalose transporter Tret1-2 homolog-like Protein</fullName>
    </submittedName>
</protein>
<dbReference type="GO" id="GO:0022857">
    <property type="term" value="F:transmembrane transporter activity"/>
    <property type="evidence" value="ECO:0000318"/>
    <property type="project" value="GO_Central"/>
</dbReference>
<reference evidence="7 8" key="1">
    <citation type="journal article" date="2008" name="Nature">
        <title>The genome of the model beetle and pest Tribolium castaneum.</title>
        <authorList>
            <consortium name="Tribolium Genome Sequencing Consortium"/>
            <person name="Richards S."/>
            <person name="Gibbs R.A."/>
            <person name="Weinstock G.M."/>
            <person name="Brown S.J."/>
            <person name="Denell R."/>
            <person name="Beeman R.W."/>
            <person name="Gibbs R."/>
            <person name="Beeman R.W."/>
            <person name="Brown S.J."/>
            <person name="Bucher G."/>
            <person name="Friedrich M."/>
            <person name="Grimmelikhuijzen C.J."/>
            <person name="Klingler M."/>
            <person name="Lorenzen M."/>
            <person name="Richards S."/>
            <person name="Roth S."/>
            <person name="Schroder R."/>
            <person name="Tautz D."/>
            <person name="Zdobnov E.M."/>
            <person name="Muzny D."/>
            <person name="Gibbs R.A."/>
            <person name="Weinstock G.M."/>
            <person name="Attaway T."/>
            <person name="Bell S."/>
            <person name="Buhay C.J."/>
            <person name="Chandrabose M.N."/>
            <person name="Chavez D."/>
            <person name="Clerk-Blankenburg K.P."/>
            <person name="Cree A."/>
            <person name="Dao M."/>
            <person name="Davis C."/>
            <person name="Chacko J."/>
            <person name="Dinh H."/>
            <person name="Dugan-Rocha S."/>
            <person name="Fowler G."/>
            <person name="Garner T.T."/>
            <person name="Garnes J."/>
            <person name="Gnirke A."/>
            <person name="Hawes A."/>
            <person name="Hernandez J."/>
            <person name="Hines S."/>
            <person name="Holder M."/>
            <person name="Hume J."/>
            <person name="Jhangiani S.N."/>
            <person name="Joshi V."/>
            <person name="Khan Z.M."/>
            <person name="Jackson L."/>
            <person name="Kovar C."/>
            <person name="Kowis A."/>
            <person name="Lee S."/>
            <person name="Lewis L.R."/>
            <person name="Margolis J."/>
            <person name="Morgan M."/>
            <person name="Nazareth L.V."/>
            <person name="Nguyen N."/>
            <person name="Okwuonu G."/>
            <person name="Parker D."/>
            <person name="Richards S."/>
            <person name="Ruiz S.J."/>
            <person name="Santibanez J."/>
            <person name="Savard J."/>
            <person name="Scherer S.E."/>
            <person name="Schneider B."/>
            <person name="Sodergren E."/>
            <person name="Tautz D."/>
            <person name="Vattahil S."/>
            <person name="Villasana D."/>
            <person name="White C.S."/>
            <person name="Wright R."/>
            <person name="Park Y."/>
            <person name="Beeman R.W."/>
            <person name="Lord J."/>
            <person name="Oppert B."/>
            <person name="Lorenzen M."/>
            <person name="Brown S."/>
            <person name="Wang L."/>
            <person name="Savard J."/>
            <person name="Tautz D."/>
            <person name="Richards S."/>
            <person name="Weinstock G."/>
            <person name="Gibbs R.A."/>
            <person name="Liu Y."/>
            <person name="Worley K."/>
            <person name="Weinstock G."/>
            <person name="Elsik C.G."/>
            <person name="Reese J.T."/>
            <person name="Elhaik E."/>
            <person name="Landan G."/>
            <person name="Graur D."/>
            <person name="Arensburger P."/>
            <person name="Atkinson P."/>
            <person name="Beeman R.W."/>
            <person name="Beidler J."/>
            <person name="Brown S.J."/>
            <person name="Demuth J.P."/>
            <person name="Drury D.W."/>
            <person name="Du Y.Z."/>
            <person name="Fujiwara H."/>
            <person name="Lorenzen M."/>
            <person name="Maselli V."/>
            <person name="Osanai M."/>
            <person name="Park Y."/>
            <person name="Robertson H.M."/>
            <person name="Tu Z."/>
            <person name="Wang J.J."/>
            <person name="Wang S."/>
            <person name="Richards S."/>
            <person name="Song H."/>
            <person name="Zhang L."/>
            <person name="Sodergren E."/>
            <person name="Werner D."/>
            <person name="Stanke M."/>
            <person name="Morgenstern B."/>
            <person name="Solovyev V."/>
            <person name="Kosarev P."/>
            <person name="Brown G."/>
            <person name="Chen H.C."/>
            <person name="Ermolaeva O."/>
            <person name="Hlavina W."/>
            <person name="Kapustin Y."/>
            <person name="Kiryutin B."/>
            <person name="Kitts P."/>
            <person name="Maglott D."/>
            <person name="Pruitt K."/>
            <person name="Sapojnikov V."/>
            <person name="Souvorov A."/>
            <person name="Mackey A.J."/>
            <person name="Waterhouse R.M."/>
            <person name="Wyder S."/>
            <person name="Zdobnov E.M."/>
            <person name="Zdobnov E.M."/>
            <person name="Wyder S."/>
            <person name="Kriventseva E.V."/>
            <person name="Kadowaki T."/>
            <person name="Bork P."/>
            <person name="Aranda M."/>
            <person name="Bao R."/>
            <person name="Beermann A."/>
            <person name="Berns N."/>
            <person name="Bolognesi R."/>
            <person name="Bonneton F."/>
            <person name="Bopp D."/>
            <person name="Brown S.J."/>
            <person name="Bucher G."/>
            <person name="Butts T."/>
            <person name="Chaumot A."/>
            <person name="Denell R.E."/>
            <person name="Ferrier D.E."/>
            <person name="Friedrich M."/>
            <person name="Gordon C.M."/>
            <person name="Jindra M."/>
            <person name="Klingler M."/>
            <person name="Lan Q."/>
            <person name="Lattorff H.M."/>
            <person name="Laudet V."/>
            <person name="von Levetsow C."/>
            <person name="Liu Z."/>
            <person name="Lutz R."/>
            <person name="Lynch J.A."/>
            <person name="da Fonseca R.N."/>
            <person name="Posnien N."/>
            <person name="Reuter R."/>
            <person name="Roth S."/>
            <person name="Savard J."/>
            <person name="Schinko J.B."/>
            <person name="Schmitt C."/>
            <person name="Schoppmeier M."/>
            <person name="Schroder R."/>
            <person name="Shippy T.D."/>
            <person name="Simonnet F."/>
            <person name="Marques-Souza H."/>
            <person name="Tautz D."/>
            <person name="Tomoyasu Y."/>
            <person name="Trauner J."/>
            <person name="Van der Zee M."/>
            <person name="Vervoort M."/>
            <person name="Wittkopp N."/>
            <person name="Wimmer E.A."/>
            <person name="Yang X."/>
            <person name="Jones A.K."/>
            <person name="Sattelle D.B."/>
            <person name="Ebert P.R."/>
            <person name="Nelson D."/>
            <person name="Scott J.G."/>
            <person name="Beeman R.W."/>
            <person name="Muthukrishnan S."/>
            <person name="Kramer K.J."/>
            <person name="Arakane Y."/>
            <person name="Beeman R.W."/>
            <person name="Zhu Q."/>
            <person name="Hogenkamp D."/>
            <person name="Dixit R."/>
            <person name="Oppert B."/>
            <person name="Jiang H."/>
            <person name="Zou Z."/>
            <person name="Marshall J."/>
            <person name="Elpidina E."/>
            <person name="Vinokurov K."/>
            <person name="Oppert C."/>
            <person name="Zou Z."/>
            <person name="Evans J."/>
            <person name="Lu Z."/>
            <person name="Zhao P."/>
            <person name="Sumathipala N."/>
            <person name="Altincicek B."/>
            <person name="Vilcinskas A."/>
            <person name="Williams M."/>
            <person name="Hultmark D."/>
            <person name="Hetru C."/>
            <person name="Jiang H."/>
            <person name="Grimmelikhuijzen C.J."/>
            <person name="Hauser F."/>
            <person name="Cazzamali G."/>
            <person name="Williamson M."/>
            <person name="Park Y."/>
            <person name="Li B."/>
            <person name="Tanaka Y."/>
            <person name="Predel R."/>
            <person name="Neupert S."/>
            <person name="Schachtner J."/>
            <person name="Verleyen P."/>
            <person name="Raible F."/>
            <person name="Bork P."/>
            <person name="Friedrich M."/>
            <person name="Walden K.K."/>
            <person name="Robertson H.M."/>
            <person name="Angeli S."/>
            <person name="Foret S."/>
            <person name="Bucher G."/>
            <person name="Schuetz S."/>
            <person name="Maleszka R."/>
            <person name="Wimmer E.A."/>
            <person name="Beeman R.W."/>
            <person name="Lorenzen M."/>
            <person name="Tomoyasu Y."/>
            <person name="Miller S.C."/>
            <person name="Grossmann D."/>
            <person name="Bucher G."/>
        </authorList>
    </citation>
    <scope>NUCLEOTIDE SEQUENCE [LARGE SCALE GENOMIC DNA]</scope>
    <source>
        <strain evidence="7 8">Georgia GA2</strain>
    </source>
</reference>
<dbReference type="EMBL" id="KQ971345">
    <property type="protein sequence ID" value="EFA05013.1"/>
    <property type="molecule type" value="Genomic_DNA"/>
</dbReference>
<feature type="transmembrane region" description="Helical" evidence="5">
    <location>
        <begin position="388"/>
        <end position="411"/>
    </location>
</feature>